<keyword evidence="1" id="KW-0732">Signal</keyword>
<sequence length="311" mass="33231" precursor="true">MRVVLLLMVLVTCAAAGDSIASNPAYDSLDIAPAANPSSFAPPAASDEPQMVYIPPGSMTPGSYDPAVVYQETAIGPQLTPSLVACSTNYRAHWFGGTDIGITTMSFTSSAFALDEDRTSVSVRPYIGFENSEGLGFRVQAWMTGMEPQAIAGGSGAPMDLETGAAIIDFEIYKRLQVDTLELMLGVGGRGAGLGFTFADDSEDTIGGGGLTAFAEGYHPLRTTYCSEWGVFGGGRISMLAGTAELDNSVNYSRADGTLSISEANLGIRYRRHLAASDFVFQFQVEKQLWDTNFFDQVAYTTTGMRFGLEW</sequence>
<dbReference type="AlphaFoldDB" id="A0A518AGX5"/>
<gene>
    <name evidence="2" type="ORF">Pan181_01330</name>
</gene>
<accession>A0A518AGX5</accession>
<evidence type="ECO:0008006" key="4">
    <source>
        <dbReference type="Google" id="ProtNLM"/>
    </source>
</evidence>
<keyword evidence="3" id="KW-1185">Reference proteome</keyword>
<dbReference type="Proteomes" id="UP000315750">
    <property type="component" value="Chromosome"/>
</dbReference>
<proteinExistence type="predicted"/>
<reference evidence="2 3" key="1">
    <citation type="submission" date="2019-02" db="EMBL/GenBank/DDBJ databases">
        <title>Deep-cultivation of Planctomycetes and their phenomic and genomic characterization uncovers novel biology.</title>
        <authorList>
            <person name="Wiegand S."/>
            <person name="Jogler M."/>
            <person name="Boedeker C."/>
            <person name="Pinto D."/>
            <person name="Vollmers J."/>
            <person name="Rivas-Marin E."/>
            <person name="Kohn T."/>
            <person name="Peeters S.H."/>
            <person name="Heuer A."/>
            <person name="Rast P."/>
            <person name="Oberbeckmann S."/>
            <person name="Bunk B."/>
            <person name="Jeske O."/>
            <person name="Meyerdierks A."/>
            <person name="Storesund J.E."/>
            <person name="Kallscheuer N."/>
            <person name="Luecker S."/>
            <person name="Lage O.M."/>
            <person name="Pohl T."/>
            <person name="Merkel B.J."/>
            <person name="Hornburger P."/>
            <person name="Mueller R.-W."/>
            <person name="Bruemmer F."/>
            <person name="Labrenz M."/>
            <person name="Spormann A.M."/>
            <person name="Op den Camp H."/>
            <person name="Overmann J."/>
            <person name="Amann R."/>
            <person name="Jetten M.S.M."/>
            <person name="Mascher T."/>
            <person name="Medema M.H."/>
            <person name="Devos D.P."/>
            <person name="Kaster A.-K."/>
            <person name="Ovreas L."/>
            <person name="Rohde M."/>
            <person name="Galperin M.Y."/>
            <person name="Jogler C."/>
        </authorList>
    </citation>
    <scope>NUCLEOTIDE SEQUENCE [LARGE SCALE GENOMIC DNA]</scope>
    <source>
        <strain evidence="2 3">Pan181</strain>
    </source>
</reference>
<evidence type="ECO:0000313" key="2">
    <source>
        <dbReference type="EMBL" id="QDU53954.1"/>
    </source>
</evidence>
<dbReference type="RefSeq" id="WP_145244992.1">
    <property type="nucleotide sequence ID" value="NZ_CP036278.1"/>
</dbReference>
<dbReference type="OrthoDB" id="276971at2"/>
<evidence type="ECO:0000313" key="3">
    <source>
        <dbReference type="Proteomes" id="UP000315750"/>
    </source>
</evidence>
<name>A0A518AGX5_9BACT</name>
<dbReference type="KEGG" id="amuc:Pan181_01330"/>
<feature type="signal peptide" evidence="1">
    <location>
        <begin position="1"/>
        <end position="16"/>
    </location>
</feature>
<evidence type="ECO:0000256" key="1">
    <source>
        <dbReference type="SAM" id="SignalP"/>
    </source>
</evidence>
<protein>
    <recommendedName>
        <fullName evidence="4">Outer membrane protein beta-barrel domain-containing protein</fullName>
    </recommendedName>
</protein>
<dbReference type="EMBL" id="CP036278">
    <property type="protein sequence ID" value="QDU53954.1"/>
    <property type="molecule type" value="Genomic_DNA"/>
</dbReference>
<feature type="chain" id="PRO_5022132546" description="Outer membrane protein beta-barrel domain-containing protein" evidence="1">
    <location>
        <begin position="17"/>
        <end position="311"/>
    </location>
</feature>
<organism evidence="2 3">
    <name type="scientific">Aeoliella mucimassa</name>
    <dbReference type="NCBI Taxonomy" id="2527972"/>
    <lineage>
        <taxon>Bacteria</taxon>
        <taxon>Pseudomonadati</taxon>
        <taxon>Planctomycetota</taxon>
        <taxon>Planctomycetia</taxon>
        <taxon>Pirellulales</taxon>
        <taxon>Lacipirellulaceae</taxon>
        <taxon>Aeoliella</taxon>
    </lineage>
</organism>